<dbReference type="InterPro" id="IPR003582">
    <property type="entry name" value="ShKT_dom"/>
</dbReference>
<feature type="domain" description="ShKT" evidence="2">
    <location>
        <begin position="69"/>
        <end position="103"/>
    </location>
</feature>
<dbReference type="SMART" id="SM00254">
    <property type="entry name" value="ShKT"/>
    <property type="match status" value="2"/>
</dbReference>
<dbReference type="WBParaSite" id="HPLM_0001597301-mRNA-1">
    <property type="protein sequence ID" value="HPLM_0001597301-mRNA-1"/>
    <property type="gene ID" value="HPLM_0001597301"/>
</dbReference>
<dbReference type="Pfam" id="PF01549">
    <property type="entry name" value="ShK"/>
    <property type="match status" value="2"/>
</dbReference>
<proteinExistence type="predicted"/>
<feature type="disulfide bond" evidence="1">
    <location>
        <begin position="69"/>
        <end position="103"/>
    </location>
</feature>
<dbReference type="AlphaFoldDB" id="A0A0N4WW62"/>
<dbReference type="Gene3D" id="1.10.10.1940">
    <property type="match status" value="1"/>
</dbReference>
<sequence length="117" mass="12337">MRAAAGPPAAGAPPQEVPIEQDESCYNQNPCCATWADRGGCTQDPARMKLICAASCGACTPQTPISDDCTDRHPLCSDFASAGRCTSSVNFMAENCRRTCNLCGTPRSAGCATRRLF</sequence>
<dbReference type="OrthoDB" id="420380at2759"/>
<dbReference type="Proteomes" id="UP000268014">
    <property type="component" value="Unassembled WGS sequence"/>
</dbReference>
<keyword evidence="1" id="KW-1015">Disulfide bond</keyword>
<protein>
    <submittedName>
        <fullName evidence="5">ShTK domain protein</fullName>
    </submittedName>
</protein>
<dbReference type="STRING" id="6290.A0A0N4WW62"/>
<reference evidence="5" key="1">
    <citation type="submission" date="2017-02" db="UniProtKB">
        <authorList>
            <consortium name="WormBaseParasite"/>
        </authorList>
    </citation>
    <scope>IDENTIFICATION</scope>
</reference>
<feature type="domain" description="ShKT" evidence="2">
    <location>
        <begin position="25"/>
        <end position="59"/>
    </location>
</feature>
<dbReference type="OMA" id="DESCYNQ"/>
<comment type="caution">
    <text evidence="1">Lacks conserved residue(s) required for the propagation of feature annotation.</text>
</comment>
<evidence type="ECO:0000256" key="1">
    <source>
        <dbReference type="PROSITE-ProRule" id="PRU01005"/>
    </source>
</evidence>
<evidence type="ECO:0000313" key="4">
    <source>
        <dbReference type="Proteomes" id="UP000268014"/>
    </source>
</evidence>
<evidence type="ECO:0000259" key="2">
    <source>
        <dbReference type="PROSITE" id="PS51670"/>
    </source>
</evidence>
<feature type="disulfide bond" evidence="1">
    <location>
        <begin position="25"/>
        <end position="59"/>
    </location>
</feature>
<evidence type="ECO:0000313" key="5">
    <source>
        <dbReference type="WBParaSite" id="HPLM_0001597301-mRNA-1"/>
    </source>
</evidence>
<dbReference type="PROSITE" id="PS51670">
    <property type="entry name" value="SHKT"/>
    <property type="match status" value="2"/>
</dbReference>
<keyword evidence="4" id="KW-1185">Reference proteome</keyword>
<accession>A0A0N4WW62</accession>
<name>A0A0N4WW62_HAEPC</name>
<gene>
    <name evidence="3" type="ORF">HPLM_LOCUS15965</name>
</gene>
<organism evidence="5">
    <name type="scientific">Haemonchus placei</name>
    <name type="common">Barber's pole worm</name>
    <dbReference type="NCBI Taxonomy" id="6290"/>
    <lineage>
        <taxon>Eukaryota</taxon>
        <taxon>Metazoa</taxon>
        <taxon>Ecdysozoa</taxon>
        <taxon>Nematoda</taxon>
        <taxon>Chromadorea</taxon>
        <taxon>Rhabditida</taxon>
        <taxon>Rhabditina</taxon>
        <taxon>Rhabditomorpha</taxon>
        <taxon>Strongyloidea</taxon>
        <taxon>Trichostrongylidae</taxon>
        <taxon>Haemonchus</taxon>
    </lineage>
</organism>
<evidence type="ECO:0000313" key="3">
    <source>
        <dbReference type="EMBL" id="VDO58417.1"/>
    </source>
</evidence>
<dbReference type="EMBL" id="UZAF01019210">
    <property type="protein sequence ID" value="VDO58417.1"/>
    <property type="molecule type" value="Genomic_DNA"/>
</dbReference>
<reference evidence="3 4" key="2">
    <citation type="submission" date="2018-11" db="EMBL/GenBank/DDBJ databases">
        <authorList>
            <consortium name="Pathogen Informatics"/>
        </authorList>
    </citation>
    <scope>NUCLEOTIDE SEQUENCE [LARGE SCALE GENOMIC DNA]</scope>
    <source>
        <strain evidence="3 4">MHpl1</strain>
    </source>
</reference>